<proteinExistence type="predicted"/>
<dbReference type="EMBL" id="CAJVQB010109079">
    <property type="protein sequence ID" value="CAG8851992.1"/>
    <property type="molecule type" value="Genomic_DNA"/>
</dbReference>
<gene>
    <name evidence="1" type="ORF">GMARGA_LOCUS41018</name>
</gene>
<evidence type="ECO:0000313" key="2">
    <source>
        <dbReference type="Proteomes" id="UP000789901"/>
    </source>
</evidence>
<evidence type="ECO:0000313" key="1">
    <source>
        <dbReference type="EMBL" id="CAG8851992.1"/>
    </source>
</evidence>
<feature type="non-terminal residue" evidence="1">
    <location>
        <position position="55"/>
    </location>
</feature>
<organism evidence="1 2">
    <name type="scientific">Gigaspora margarita</name>
    <dbReference type="NCBI Taxonomy" id="4874"/>
    <lineage>
        <taxon>Eukaryota</taxon>
        <taxon>Fungi</taxon>
        <taxon>Fungi incertae sedis</taxon>
        <taxon>Mucoromycota</taxon>
        <taxon>Glomeromycotina</taxon>
        <taxon>Glomeromycetes</taxon>
        <taxon>Diversisporales</taxon>
        <taxon>Gigasporaceae</taxon>
        <taxon>Gigaspora</taxon>
    </lineage>
</organism>
<name>A0ABN7XAJ7_GIGMA</name>
<comment type="caution">
    <text evidence="1">The sequence shown here is derived from an EMBL/GenBank/DDBJ whole genome shotgun (WGS) entry which is preliminary data.</text>
</comment>
<feature type="non-terminal residue" evidence="1">
    <location>
        <position position="1"/>
    </location>
</feature>
<accession>A0ABN7XAJ7</accession>
<sequence length="55" mass="6362">ISMKFNLTILVTTTRDNYGERTTHYTILKGFKPLNKKEMINKPMVLTRILAGFAM</sequence>
<reference evidence="1 2" key="1">
    <citation type="submission" date="2021-06" db="EMBL/GenBank/DDBJ databases">
        <authorList>
            <person name="Kallberg Y."/>
            <person name="Tangrot J."/>
            <person name="Rosling A."/>
        </authorList>
    </citation>
    <scope>NUCLEOTIDE SEQUENCE [LARGE SCALE GENOMIC DNA]</scope>
    <source>
        <strain evidence="1 2">120-4 pot B 10/14</strain>
    </source>
</reference>
<protein>
    <submittedName>
        <fullName evidence="1">1984_t:CDS:1</fullName>
    </submittedName>
</protein>
<keyword evidence="2" id="KW-1185">Reference proteome</keyword>
<dbReference type="Proteomes" id="UP000789901">
    <property type="component" value="Unassembled WGS sequence"/>
</dbReference>